<dbReference type="UniPathway" id="UPA00196"/>
<evidence type="ECO:0000256" key="4">
    <source>
        <dbReference type="ARBA" id="ARBA00007978"/>
    </source>
</evidence>
<keyword evidence="13" id="KW-0325">Glycoprotein</keyword>
<evidence type="ECO:0000256" key="8">
    <source>
        <dbReference type="ARBA" id="ARBA00022692"/>
    </source>
</evidence>
<dbReference type="OrthoDB" id="6109at2759"/>
<feature type="transmembrane region" description="Helical" evidence="17">
    <location>
        <begin position="1737"/>
        <end position="1755"/>
    </location>
</feature>
<evidence type="ECO:0000256" key="5">
    <source>
        <dbReference type="ARBA" id="ARBA00020927"/>
    </source>
</evidence>
<accession>A0A2P7YS13</accession>
<dbReference type="VEuPathDB" id="FungiDB:C7M61_002702"/>
<keyword evidence="9 18" id="KW-0732">Signal</keyword>
<keyword evidence="14" id="KW-0539">Nucleus</keyword>
<feature type="compositionally biased region" description="Acidic residues" evidence="16">
    <location>
        <begin position="485"/>
        <end position="508"/>
    </location>
</feature>
<dbReference type="PANTHER" id="PTHR10644">
    <property type="entry name" value="DNA REPAIR/RNA PROCESSING CPSF FAMILY"/>
    <property type="match status" value="1"/>
</dbReference>
<feature type="chain" id="PRO_5015169072" description="Glycosylphosphatidylinositol anchor biosynthesis protein 11" evidence="18">
    <location>
        <begin position="19"/>
        <end position="2148"/>
    </location>
</feature>
<proteinExistence type="inferred from homology"/>
<evidence type="ECO:0000256" key="7">
    <source>
        <dbReference type="ARBA" id="ARBA00022664"/>
    </source>
</evidence>
<evidence type="ECO:0000313" key="22">
    <source>
        <dbReference type="EMBL" id="PSK38763.1"/>
    </source>
</evidence>
<dbReference type="GO" id="GO:0006506">
    <property type="term" value="P:GPI anchor biosynthetic process"/>
    <property type="evidence" value="ECO:0007669"/>
    <property type="project" value="UniProtKB-UniPathway"/>
</dbReference>
<sequence length="2148" mass="238812">MKSTQLATLASLASVALADLPTLTSTIVSSSCSLGPSTFKFSNDTTPVTHVAPEAESTSDLESTQLPSSSSEEVIYETDVVTNDSIFTTDRVVCNGGSCYTTTGLETWVTTTDTIDGILTTYLTHVPVTSTEGTEASAAATTTQAPESVVTESEIGTTVVIITSCSDNKCKPTAVTTGLTVVTSTIKGVETIYTTYCPISSELSVKPKKTIQSTTVATVTVCSEEVCQSSAVTTGVTELTTTIHGVESIYTTYCPIESSTSEQPSEPVKEITSSETEYITITKSEDHETSSPAPSGTVNVITNNIVTQYSKSSSVASVVQSTTPLVSTYEGAAAQAAPVVFGLVPIVLALIKHLIVAKTSVLQVFQISSETSDKSKESHQLSLVLQYRLQGKVTDLKPIRTLESPNLDYLLVSTESAKFSCIKWDASKHTIQTVSLHFYEHLMEETAYQQNKSSQLIVDPNSNAMACLRQANVLIFLPFHQVEDEDDDDDDDDIGDENIDDNEAEVNNDGEKKEQIEPTSPNASKDERAPLVPLVDPLGPRARNISLFEESLVLEVNSLDSSIGEIIDLQFLGNYRRPTIAILSQTKRTWTGLLPVQKDNVQFTVLSLNLRAQSATTVLKVENLPYDIDRIYPVPGPIHGSLLAGSNEIIHVDGGGILRRIALNEYLADITNTLRAFTDQLSFNLKLENCVFVKIPNETKLLMLLKNGQSYCVTFDMDGKTIKRMVVEAFESESFSQWIHQLPGEIALLDDDLLFFASNACDAALVRISSSDMSTSVEANDNVKGANDDDDDFYDDLEDSKATNGSKRGRLELKQYDSLSNNGPISNFTLGNYSRERYVTNLPNPNYNLISIFSTGGLNESGHVNIFTPTVQPEIKTSLTFSQLNRLWTLNNKYLITSDDPNNKSEIFDITQSYARLPAKQFIHDELTVAMHELNNGNFILQVTPKHVILFNNKFKRIVTLDEQLQEFSDADIITSVFDDGFLMLFLSTGELLIFTINTYSKSFTRIPLPKLLDDVLITTGYITNSRVLNAVTKDLSLLTNRGQKRRRDGEQTLKEGGKDDPKSKIFLVVTGDNRIVVFNRFHNEKCFQLNSVNKFSDLLSLGFFDINAGEPDPVIKQVVLNDLGDETSKEEYLTILTVGGEIICYKLFFDGENYKFLKDMETPITGAPHNAYPEGTSIERRLVFFPNISGFTCILVTGIVPYFIVKGRKASVRVFKFLNIPIVSFVPFSDDKLQNALIYLDTKKNARIVEIPKVFNYENRLPMRRVKVGETVKSIAYHEGSDTFVLATLQNIPYNCVDFEGNPIFGLKPNKPREVSYKGLIKLLSPKNWSFIDSIELEENEVALHLKTMPLDVGSSVKHYKNRKEFVLVGTGKYTTEDLVANGAYKLLEIIDIIPEPGRPETNHKFKEFTHEDIRGAVTSLCDVTGRFLIAQGQKIIVRDIKDNSAVPVAFLDTAVYVTETKSFGNFVLLGDTLKSVWLAGFDAEPFRMLMLSKDVHGHDVACADFIVKDGDLQVVIADSGGILHTLQYNPEDPASSNGQRLLHKATFNTNFSVSCMKSIPKFEQFNQSVSSERQAFQTIASTAEGAFFTMELDDKKDTKAASRKAKSVSFSASVGEPTDEINNSQEITVPAVKNLLWPNPAHYLLIIHALFSRGLTLNPLGVMGAGISILVIAQCIYGFLLMHLSSNAHQGRTIKENGPLVVITATVASLLLANVVFCIVILMGAPLSMLVLETYVLSIHLSLLVIQPVLVLFRLEHDQLRKFFSIDNIYSQILSNSVLCSSFFTLVGAWIADYSRDKMKNPELFNRAFDQYLEYDVGGTNILETDIFEDGSNENQVLTRRVSQKNSKLLLLNSVGLIIGIAVVILYYFNGLFQSYEHMRQIDAIEEKFSRLEALSRELDELEKSNRQLVQDKQTDLIVERVPLHENIPNEPLDDNPDNVLPQNDYKQRDKTLTSLRLEGDALDDFVLRSISRYITRFVPVFMKDHKIRYTTEFHDFIRNITKEELSNYQQLETHKKETNDKGQVGDAIFGEHDIRDFIRQELKQQRGGPLLKADLCPDEFEVGDFSTELELNTIVLPSNLTNLNIPLRDLYIELESMEEPTGVFEIIANGPVLPEEYSKSIPWSPLKPAGERSFPATELGDDLST</sequence>
<dbReference type="RefSeq" id="XP_024713995.1">
    <property type="nucleotide sequence ID" value="XM_024858069.1"/>
</dbReference>
<evidence type="ECO:0000256" key="12">
    <source>
        <dbReference type="ARBA" id="ARBA00023136"/>
    </source>
</evidence>
<comment type="caution">
    <text evidence="22">The sequence shown here is derived from an EMBL/GenBank/DDBJ whole genome shotgun (WGS) entry which is preliminary data.</text>
</comment>
<evidence type="ECO:0000256" key="13">
    <source>
        <dbReference type="ARBA" id="ARBA00023180"/>
    </source>
</evidence>
<feature type="transmembrane region" description="Helical" evidence="17">
    <location>
        <begin position="1185"/>
        <end position="1206"/>
    </location>
</feature>
<keyword evidence="15" id="KW-0175">Coiled coil</keyword>
<comment type="similarity">
    <text evidence="4">Belongs to the PIGF family.</text>
</comment>
<dbReference type="GO" id="GO:0005789">
    <property type="term" value="C:endoplasmic reticulum membrane"/>
    <property type="evidence" value="ECO:0007669"/>
    <property type="project" value="UniProtKB-SubCell"/>
</dbReference>
<dbReference type="Pfam" id="PF10433">
    <property type="entry name" value="Beta-prop_RSE1_1st"/>
    <property type="match status" value="1"/>
</dbReference>
<keyword evidence="23" id="KW-1185">Reference proteome</keyword>
<gene>
    <name evidence="22" type="ORF">C7M61_002702</name>
</gene>
<dbReference type="Pfam" id="PF23726">
    <property type="entry name" value="Beta-prop_RSE1_2nd"/>
    <property type="match status" value="1"/>
</dbReference>
<reference evidence="22 23" key="1">
    <citation type="submission" date="2018-03" db="EMBL/GenBank/DDBJ databases">
        <title>Candida pseudohaemulonii genome assembly and annotation.</title>
        <authorList>
            <person name="Munoz J.F."/>
            <person name="Gade L.G."/>
            <person name="Chow N.A."/>
            <person name="Litvintseva A.P."/>
            <person name="Loparev V.N."/>
            <person name="Cuomo C.A."/>
        </authorList>
    </citation>
    <scope>NUCLEOTIDE SEQUENCE [LARGE SCALE GENOMIC DNA]</scope>
    <source>
        <strain evidence="22 23">B12108</strain>
    </source>
</reference>
<evidence type="ECO:0000256" key="1">
    <source>
        <dbReference type="ARBA" id="ARBA00004123"/>
    </source>
</evidence>
<dbReference type="InterPro" id="IPR058543">
    <property type="entry name" value="Beta-prop_RSE1/DDB1/CPSF1_2nd"/>
</dbReference>
<evidence type="ECO:0000259" key="20">
    <source>
        <dbReference type="Pfam" id="PF10433"/>
    </source>
</evidence>
<evidence type="ECO:0000256" key="10">
    <source>
        <dbReference type="ARBA" id="ARBA00022824"/>
    </source>
</evidence>
<dbReference type="InterPro" id="IPR025928">
    <property type="entry name" value="Flocculin_t3_rpt"/>
</dbReference>
<dbReference type="PROSITE" id="PS51257">
    <property type="entry name" value="PROKAR_LIPOPROTEIN"/>
    <property type="match status" value="1"/>
</dbReference>
<keyword evidence="11 17" id="KW-1133">Transmembrane helix</keyword>
<evidence type="ECO:0000256" key="17">
    <source>
        <dbReference type="SAM" id="Phobius"/>
    </source>
</evidence>
<feature type="signal peptide" evidence="18">
    <location>
        <begin position="1"/>
        <end position="18"/>
    </location>
</feature>
<evidence type="ECO:0000256" key="9">
    <source>
        <dbReference type="ARBA" id="ARBA00022729"/>
    </source>
</evidence>
<comment type="subcellular location">
    <subcellularLocation>
        <location evidence="2">Endoplasmic reticulum membrane</location>
        <topology evidence="2">Multi-pass membrane protein</topology>
    </subcellularLocation>
    <subcellularLocation>
        <location evidence="1">Nucleus</location>
    </subcellularLocation>
</comment>
<dbReference type="InterPro" id="IPR009580">
    <property type="entry name" value="GPI_biosynthesis_protein_Pig-F"/>
</dbReference>
<evidence type="ECO:0000259" key="21">
    <source>
        <dbReference type="Pfam" id="PF23726"/>
    </source>
</evidence>
<evidence type="ECO:0000256" key="18">
    <source>
        <dbReference type="SAM" id="SignalP"/>
    </source>
</evidence>
<feature type="transmembrane region" description="Helical" evidence="17">
    <location>
        <begin position="1775"/>
        <end position="1794"/>
    </location>
</feature>
<feature type="transmembrane region" description="Helical" evidence="17">
    <location>
        <begin position="1702"/>
        <end position="1725"/>
    </location>
</feature>
<feature type="domain" description="RSE1/DDB1/CPSF1 second beta-propeller" evidence="21">
    <location>
        <begin position="873"/>
        <end position="1252"/>
    </location>
</feature>
<dbReference type="InterPro" id="IPR050358">
    <property type="entry name" value="RSE1/DDB1/CFT1"/>
</dbReference>
<dbReference type="Pfam" id="PF03178">
    <property type="entry name" value="CPSF_A"/>
    <property type="match status" value="1"/>
</dbReference>
<protein>
    <recommendedName>
        <fullName evidence="5">Glycosylphosphatidylinositol anchor biosynthesis protein 11</fullName>
    </recommendedName>
</protein>
<dbReference type="GO" id="GO:0005634">
    <property type="term" value="C:nucleus"/>
    <property type="evidence" value="ECO:0007669"/>
    <property type="project" value="UniProtKB-SubCell"/>
</dbReference>
<feature type="domain" description="RSE1/DDB1/CPSF1 first beta-propeller" evidence="20">
    <location>
        <begin position="353"/>
        <end position="772"/>
    </location>
</feature>
<evidence type="ECO:0000256" key="3">
    <source>
        <dbReference type="ARBA" id="ARBA00004687"/>
    </source>
</evidence>
<evidence type="ECO:0000256" key="15">
    <source>
        <dbReference type="SAM" id="Coils"/>
    </source>
</evidence>
<keyword evidence="10" id="KW-0256">Endoplasmic reticulum</keyword>
<evidence type="ECO:0000256" key="6">
    <source>
        <dbReference type="ARBA" id="ARBA00022502"/>
    </source>
</evidence>
<evidence type="ECO:0000259" key="19">
    <source>
        <dbReference type="Pfam" id="PF03178"/>
    </source>
</evidence>
<dbReference type="EMBL" id="PYFQ01000005">
    <property type="protein sequence ID" value="PSK38763.1"/>
    <property type="molecule type" value="Genomic_DNA"/>
</dbReference>
<feature type="region of interest" description="Disordered" evidence="16">
    <location>
        <begin position="485"/>
        <end position="532"/>
    </location>
</feature>
<feature type="region of interest" description="Disordered" evidence="16">
    <location>
        <begin position="2127"/>
        <end position="2148"/>
    </location>
</feature>
<keyword evidence="8 17" id="KW-0812">Transmembrane</keyword>
<dbReference type="Gene3D" id="2.130.10.10">
    <property type="entry name" value="YVTN repeat-like/Quinoprotein amine dehydrogenase"/>
    <property type="match status" value="2"/>
</dbReference>
<comment type="pathway">
    <text evidence="3">Glycolipid biosynthesis; glycosylphosphatidylinositol-anchor biosynthesis.</text>
</comment>
<feature type="coiled-coil region" evidence="15">
    <location>
        <begin position="1884"/>
        <end position="1914"/>
    </location>
</feature>
<evidence type="ECO:0000256" key="16">
    <source>
        <dbReference type="SAM" id="MobiDB-lite"/>
    </source>
</evidence>
<evidence type="ECO:0000256" key="2">
    <source>
        <dbReference type="ARBA" id="ARBA00004477"/>
    </source>
</evidence>
<evidence type="ECO:0000313" key="23">
    <source>
        <dbReference type="Proteomes" id="UP000241107"/>
    </source>
</evidence>
<dbReference type="GO" id="GO:0003676">
    <property type="term" value="F:nucleic acid binding"/>
    <property type="evidence" value="ECO:0007669"/>
    <property type="project" value="InterPro"/>
</dbReference>
<keyword evidence="7" id="KW-0507">mRNA processing</keyword>
<dbReference type="InterPro" id="IPR004871">
    <property type="entry name" value="RSE1/DDB1/CPSF1_C"/>
</dbReference>
<keyword evidence="12 17" id="KW-0472">Membrane</keyword>
<dbReference type="Pfam" id="PF13928">
    <property type="entry name" value="Flocculin_t3"/>
    <property type="match status" value="2"/>
</dbReference>
<dbReference type="GO" id="GO:0006397">
    <property type="term" value="P:mRNA processing"/>
    <property type="evidence" value="ECO:0007669"/>
    <property type="project" value="UniProtKB-KW"/>
</dbReference>
<evidence type="ECO:0000256" key="11">
    <source>
        <dbReference type="ARBA" id="ARBA00022989"/>
    </source>
</evidence>
<dbReference type="Proteomes" id="UP000241107">
    <property type="component" value="Unassembled WGS sequence"/>
</dbReference>
<evidence type="ECO:0000256" key="14">
    <source>
        <dbReference type="ARBA" id="ARBA00023242"/>
    </source>
</evidence>
<organism evidence="22 23">
    <name type="scientific">Candidozyma pseudohaemuli</name>
    <dbReference type="NCBI Taxonomy" id="418784"/>
    <lineage>
        <taxon>Eukaryota</taxon>
        <taxon>Fungi</taxon>
        <taxon>Dikarya</taxon>
        <taxon>Ascomycota</taxon>
        <taxon>Saccharomycotina</taxon>
        <taxon>Pichiomycetes</taxon>
        <taxon>Metschnikowiaceae</taxon>
        <taxon>Candidozyma</taxon>
    </lineage>
</organism>
<name>A0A2P7YS13_9ASCO</name>
<feature type="transmembrane region" description="Helical" evidence="17">
    <location>
        <begin position="1851"/>
        <end position="1871"/>
    </location>
</feature>
<dbReference type="InterPro" id="IPR015943">
    <property type="entry name" value="WD40/YVTN_repeat-like_dom_sf"/>
</dbReference>
<feature type="domain" description="RSE1/DDB1/CPSF1 C-terminal" evidence="19">
    <location>
        <begin position="1321"/>
        <end position="1592"/>
    </location>
</feature>
<dbReference type="GeneID" id="36566091"/>
<dbReference type="InterPro" id="IPR018846">
    <property type="entry name" value="Beta-prop_RSE1/DDB1/CPSF1_1st"/>
</dbReference>
<dbReference type="STRING" id="418784.A0A2P7YS13"/>
<feature type="transmembrane region" description="Helical" evidence="17">
    <location>
        <begin position="1662"/>
        <end position="1682"/>
    </location>
</feature>
<keyword evidence="6" id="KW-0337">GPI-anchor biosynthesis</keyword>
<dbReference type="Pfam" id="PF06699">
    <property type="entry name" value="PIG-F"/>
    <property type="match status" value="1"/>
</dbReference>